<protein>
    <submittedName>
        <fullName evidence="3">Integrase catalytic domain-containing protein</fullName>
    </submittedName>
</protein>
<organism evidence="2 3">
    <name type="scientific">Ascaris lumbricoides</name>
    <name type="common">Giant roundworm</name>
    <dbReference type="NCBI Taxonomy" id="6252"/>
    <lineage>
        <taxon>Eukaryota</taxon>
        <taxon>Metazoa</taxon>
        <taxon>Ecdysozoa</taxon>
        <taxon>Nematoda</taxon>
        <taxon>Chromadorea</taxon>
        <taxon>Rhabditida</taxon>
        <taxon>Spirurina</taxon>
        <taxon>Ascaridomorpha</taxon>
        <taxon>Ascaridoidea</taxon>
        <taxon>Ascarididae</taxon>
        <taxon>Ascaris</taxon>
    </lineage>
</organism>
<dbReference type="WBParaSite" id="ALUE_0000720301-mRNA-1">
    <property type="protein sequence ID" value="ALUE_0000720301-mRNA-1"/>
    <property type="gene ID" value="ALUE_0000720301"/>
</dbReference>
<evidence type="ECO:0000313" key="2">
    <source>
        <dbReference type="Proteomes" id="UP000036681"/>
    </source>
</evidence>
<evidence type="ECO:0000313" key="3">
    <source>
        <dbReference type="WBParaSite" id="ALUE_0000720301-mRNA-1"/>
    </source>
</evidence>
<name>A0A0M3HVY6_ASCLU</name>
<reference evidence="3" key="1">
    <citation type="submission" date="2017-02" db="UniProtKB">
        <authorList>
            <consortium name="WormBaseParasite"/>
        </authorList>
    </citation>
    <scope>IDENTIFICATION</scope>
</reference>
<feature type="region of interest" description="Disordered" evidence="1">
    <location>
        <begin position="18"/>
        <end position="38"/>
    </location>
</feature>
<sequence length="235" mass="26639">MLIMADVEKAFVQIGLHDDQRDADDSPGTSSDQAHAKKCPNSLERKLWETVKFEGPATAGELEWAEIILILKEQTKTGEEFERNTDANLYKDEQGIVSLTLDSAPQFQLVKQVTQSTFVAPITWRFITHFAPLQGVVYERLVGLTKTAFRKAVGRRLLNEEEFKTLIVECEAIVNSRPLIYIDSAIERILRPVDFLRRQAIIAAQEQSPENDKRPPNIVDIEANFPDFGRQRSAV</sequence>
<proteinExistence type="predicted"/>
<evidence type="ECO:0000256" key="1">
    <source>
        <dbReference type="SAM" id="MobiDB-lite"/>
    </source>
</evidence>
<dbReference type="AlphaFoldDB" id="A0A0M3HVY6"/>
<accession>A0A0M3HVY6</accession>
<keyword evidence="2" id="KW-1185">Reference proteome</keyword>
<dbReference type="Proteomes" id="UP000036681">
    <property type="component" value="Unplaced"/>
</dbReference>